<name>A0A432LTS2_9GAMM</name>
<keyword evidence="2" id="KW-0812">Transmembrane</keyword>
<feature type="compositionally biased region" description="Polar residues" evidence="1">
    <location>
        <begin position="75"/>
        <end position="87"/>
    </location>
</feature>
<dbReference type="EMBL" id="RYZR01000005">
    <property type="protein sequence ID" value="RUL63923.1"/>
    <property type="molecule type" value="Genomic_DNA"/>
</dbReference>
<protein>
    <submittedName>
        <fullName evidence="3">DUF3619 family protein</fullName>
    </submittedName>
</protein>
<gene>
    <name evidence="3" type="ORF">EKH79_07580</name>
</gene>
<evidence type="ECO:0000256" key="2">
    <source>
        <dbReference type="SAM" id="Phobius"/>
    </source>
</evidence>
<reference evidence="3 4" key="1">
    <citation type="submission" date="2018-12" db="EMBL/GenBank/DDBJ databases">
        <title>Dyella dinghuensis sp. nov. DHOA06 and Dyella choica sp. nov. 4M-K27, isolated from forest soil.</title>
        <authorList>
            <person name="Qiu L.-H."/>
            <person name="Gao Z.-H."/>
        </authorList>
    </citation>
    <scope>NUCLEOTIDE SEQUENCE [LARGE SCALE GENOMIC DNA]</scope>
    <source>
        <strain evidence="3 4">DHOA06</strain>
    </source>
</reference>
<keyword evidence="2" id="KW-0472">Membrane</keyword>
<dbReference type="AlphaFoldDB" id="A0A432LTS2"/>
<feature type="transmembrane region" description="Helical" evidence="2">
    <location>
        <begin position="54"/>
        <end position="72"/>
    </location>
</feature>
<keyword evidence="2" id="KW-1133">Transmembrane helix</keyword>
<evidence type="ECO:0000313" key="4">
    <source>
        <dbReference type="Proteomes" id="UP000267077"/>
    </source>
</evidence>
<organism evidence="3 4">
    <name type="scientific">Dyella dinghuensis</name>
    <dbReference type="NCBI Taxonomy" id="1920169"/>
    <lineage>
        <taxon>Bacteria</taxon>
        <taxon>Pseudomonadati</taxon>
        <taxon>Pseudomonadota</taxon>
        <taxon>Gammaproteobacteria</taxon>
        <taxon>Lysobacterales</taxon>
        <taxon>Rhodanobacteraceae</taxon>
        <taxon>Dyella</taxon>
    </lineage>
</organism>
<dbReference type="RefSeq" id="WP_126673204.1">
    <property type="nucleotide sequence ID" value="NZ_RYZR01000005.1"/>
</dbReference>
<dbReference type="Proteomes" id="UP000267077">
    <property type="component" value="Unassembled WGS sequence"/>
</dbReference>
<dbReference type="OrthoDB" id="5959092at2"/>
<accession>A0A432LTS2</accession>
<evidence type="ECO:0000313" key="3">
    <source>
        <dbReference type="EMBL" id="RUL63923.1"/>
    </source>
</evidence>
<evidence type="ECO:0000256" key="1">
    <source>
        <dbReference type="SAM" id="MobiDB-lite"/>
    </source>
</evidence>
<keyword evidence="4" id="KW-1185">Reference proteome</keyword>
<proteinExistence type="predicted"/>
<comment type="caution">
    <text evidence="3">The sequence shown here is derived from an EMBL/GenBank/DDBJ whole genome shotgun (WGS) entry which is preliminary data.</text>
</comment>
<sequence length="134" mass="14444">MNSSDKDFEKRARALYQEAAHRVDPVTAGRLRAARRTALEAAKTQASPHHRARVLVPVGALAAMALAALMIWQPTPGSHDNSSNQQAAVPVAAEQDVEALPPGTDKTDPTLYQNLDFYSWLAANQSGSSNQPKN</sequence>
<feature type="region of interest" description="Disordered" evidence="1">
    <location>
        <begin position="74"/>
        <end position="110"/>
    </location>
</feature>